<dbReference type="CDD" id="cd00609">
    <property type="entry name" value="AAT_like"/>
    <property type="match status" value="1"/>
</dbReference>
<dbReference type="GO" id="GO:0030170">
    <property type="term" value="F:pyridoxal phosphate binding"/>
    <property type="evidence" value="ECO:0007669"/>
    <property type="project" value="InterPro"/>
</dbReference>
<dbReference type="InterPro" id="IPR027619">
    <property type="entry name" value="C-S_lyase_PatB-like"/>
</dbReference>
<keyword evidence="8" id="KW-1185">Reference proteome</keyword>
<dbReference type="Pfam" id="PF00155">
    <property type="entry name" value="Aminotran_1_2"/>
    <property type="match status" value="1"/>
</dbReference>
<dbReference type="GO" id="GO:0047804">
    <property type="term" value="F:cysteine-S-conjugate beta-lyase activity"/>
    <property type="evidence" value="ECO:0007669"/>
    <property type="project" value="UniProtKB-EC"/>
</dbReference>
<evidence type="ECO:0000313" key="7">
    <source>
        <dbReference type="EMBL" id="KPL78257.1"/>
    </source>
</evidence>
<dbReference type="InterPro" id="IPR015424">
    <property type="entry name" value="PyrdxlP-dep_Trfase"/>
</dbReference>
<dbReference type="Gene3D" id="3.40.640.10">
    <property type="entry name" value="Type I PLP-dependent aspartate aminotransferase-like (Major domain)"/>
    <property type="match status" value="1"/>
</dbReference>
<dbReference type="Proteomes" id="UP000050417">
    <property type="component" value="Unassembled WGS sequence"/>
</dbReference>
<evidence type="ECO:0000256" key="3">
    <source>
        <dbReference type="ARBA" id="ARBA00022898"/>
    </source>
</evidence>
<evidence type="ECO:0000259" key="6">
    <source>
        <dbReference type="Pfam" id="PF00155"/>
    </source>
</evidence>
<organism evidence="7 8">
    <name type="scientific">Ornatilinea apprima</name>
    <dbReference type="NCBI Taxonomy" id="1134406"/>
    <lineage>
        <taxon>Bacteria</taxon>
        <taxon>Bacillati</taxon>
        <taxon>Chloroflexota</taxon>
        <taxon>Anaerolineae</taxon>
        <taxon>Anaerolineales</taxon>
        <taxon>Anaerolineaceae</taxon>
        <taxon>Ornatilinea</taxon>
    </lineage>
</organism>
<evidence type="ECO:0000256" key="2">
    <source>
        <dbReference type="ARBA" id="ARBA00012224"/>
    </source>
</evidence>
<evidence type="ECO:0000256" key="1">
    <source>
        <dbReference type="ARBA" id="ARBA00001933"/>
    </source>
</evidence>
<dbReference type="STRING" id="1134406.ADN00_07245"/>
<keyword evidence="4" id="KW-0456">Lyase</keyword>
<comment type="caution">
    <text evidence="7">The sequence shown here is derived from an EMBL/GenBank/DDBJ whole genome shotgun (WGS) entry which is preliminary data.</text>
</comment>
<keyword evidence="3" id="KW-0663">Pyridoxal phosphate</keyword>
<dbReference type="InterPro" id="IPR051798">
    <property type="entry name" value="Class-II_PLP-Dep_Aminotrans"/>
</dbReference>
<evidence type="ECO:0000256" key="5">
    <source>
        <dbReference type="ARBA" id="ARBA00037974"/>
    </source>
</evidence>
<comment type="cofactor">
    <cofactor evidence="1">
        <name>pyridoxal 5'-phosphate</name>
        <dbReference type="ChEBI" id="CHEBI:597326"/>
    </cofactor>
</comment>
<dbReference type="PATRIC" id="fig|1134406.4.peg.3269"/>
<sequence>MPGYFDNTPERRSTNSIKWKAYDKDVLPLWVADMDFLSPPAVIEALRQRVEHGIFGYTYEPQELRDLIVARLKNLYNWEIKPEDIVFLPGVINGFNLACRMIARQHPNSQVIVQPPIYPPFLVAAEHNDLHRLDIPLVDTGSGYYEIDFEAFEQAITPQAKLFILCNPHNPVGRVFTRAELTRLAEICERHDVLICSDEIHCDLIFSGQQHIPVASLSPEIASRTITLMAPSKTYNIAGLEGSFAVISDPETRHAYEKARAGLTGHINLLGVTAAIAAYQDGQSWLSELLAYLESNRDFLASYIQQNLPGISMFSPEGTYLAWINCREARIPGNPQRFFLENARVAMNNGDDFGIGGQGFVRLNFGTSQAILRDALERMRTALSQLD</sequence>
<dbReference type="InterPro" id="IPR004839">
    <property type="entry name" value="Aminotransferase_I/II_large"/>
</dbReference>
<dbReference type="RefSeq" id="WP_075062313.1">
    <property type="nucleotide sequence ID" value="NZ_LGCL01000019.1"/>
</dbReference>
<gene>
    <name evidence="7" type="ORF">ADN00_07245</name>
</gene>
<dbReference type="SUPFAM" id="SSF53383">
    <property type="entry name" value="PLP-dependent transferases"/>
    <property type="match status" value="1"/>
</dbReference>
<reference evidence="7 8" key="1">
    <citation type="submission" date="2015-07" db="EMBL/GenBank/DDBJ databases">
        <title>Genome sequence of Ornatilinea apprima DSM 23815.</title>
        <authorList>
            <person name="Hemp J."/>
            <person name="Ward L.M."/>
            <person name="Pace L.A."/>
            <person name="Fischer W.W."/>
        </authorList>
    </citation>
    <scope>NUCLEOTIDE SEQUENCE [LARGE SCALE GENOMIC DNA]</scope>
    <source>
        <strain evidence="7 8">P3M-1</strain>
    </source>
</reference>
<dbReference type="AlphaFoldDB" id="A0A0P6XDD3"/>
<dbReference type="NCBIfam" id="TIGR04350">
    <property type="entry name" value="C_S_lyase_PatB"/>
    <property type="match status" value="1"/>
</dbReference>
<dbReference type="Gene3D" id="3.90.1150.10">
    <property type="entry name" value="Aspartate Aminotransferase, domain 1"/>
    <property type="match status" value="1"/>
</dbReference>
<dbReference type="PANTHER" id="PTHR43525:SF1">
    <property type="entry name" value="PROTEIN MALY"/>
    <property type="match status" value="1"/>
</dbReference>
<accession>A0A0P6XDD3</accession>
<comment type="similarity">
    <text evidence="5">Belongs to the class-II pyridoxal-phosphate-dependent aminotransferase family. MalY/PatB cystathionine beta-lyase subfamily.</text>
</comment>
<dbReference type="InterPro" id="IPR015421">
    <property type="entry name" value="PyrdxlP-dep_Trfase_major"/>
</dbReference>
<dbReference type="EC" id="4.4.1.13" evidence="2"/>
<evidence type="ECO:0000256" key="4">
    <source>
        <dbReference type="ARBA" id="ARBA00023239"/>
    </source>
</evidence>
<feature type="domain" description="Aminotransferase class I/classII large" evidence="6">
    <location>
        <begin position="25"/>
        <end position="378"/>
    </location>
</feature>
<dbReference type="OrthoDB" id="9802872at2"/>
<dbReference type="InterPro" id="IPR015422">
    <property type="entry name" value="PyrdxlP-dep_Trfase_small"/>
</dbReference>
<protein>
    <recommendedName>
        <fullName evidence="2">cysteine-S-conjugate beta-lyase</fullName>
        <ecNumber evidence="2">4.4.1.13</ecNumber>
    </recommendedName>
</protein>
<proteinExistence type="inferred from homology"/>
<dbReference type="PANTHER" id="PTHR43525">
    <property type="entry name" value="PROTEIN MALY"/>
    <property type="match status" value="1"/>
</dbReference>
<dbReference type="EMBL" id="LGCL01000019">
    <property type="protein sequence ID" value="KPL78257.1"/>
    <property type="molecule type" value="Genomic_DNA"/>
</dbReference>
<evidence type="ECO:0000313" key="8">
    <source>
        <dbReference type="Proteomes" id="UP000050417"/>
    </source>
</evidence>
<name>A0A0P6XDD3_9CHLR</name>